<keyword evidence="2" id="KW-1185">Reference proteome</keyword>
<protein>
    <submittedName>
        <fullName evidence="1">Winged helix-turn-helix domain-containing protein</fullName>
    </submittedName>
</protein>
<accession>A0ABV8UP59</accession>
<dbReference type="EMBL" id="JBHSCW010000010">
    <property type="protein sequence ID" value="MFC4353061.1"/>
    <property type="molecule type" value="Genomic_DNA"/>
</dbReference>
<reference evidence="2" key="1">
    <citation type="journal article" date="2019" name="Int. J. Syst. Evol. Microbiol.">
        <title>The Global Catalogue of Microorganisms (GCM) 10K type strain sequencing project: providing services to taxonomists for standard genome sequencing and annotation.</title>
        <authorList>
            <consortium name="The Broad Institute Genomics Platform"/>
            <consortium name="The Broad Institute Genome Sequencing Center for Infectious Disease"/>
            <person name="Wu L."/>
            <person name="Ma J."/>
        </authorList>
    </citation>
    <scope>NUCLEOTIDE SEQUENCE [LARGE SCALE GENOMIC DNA]</scope>
    <source>
        <strain evidence="2">CECT 8472</strain>
    </source>
</reference>
<comment type="caution">
    <text evidence="1">The sequence shown here is derived from an EMBL/GenBank/DDBJ whole genome shotgun (WGS) entry which is preliminary data.</text>
</comment>
<dbReference type="PANTHER" id="PTHR30528">
    <property type="entry name" value="CYTOPLASMIC PROTEIN"/>
    <property type="match status" value="1"/>
</dbReference>
<dbReference type="InterPro" id="IPR009351">
    <property type="entry name" value="AlkZ-like"/>
</dbReference>
<gene>
    <name evidence="1" type="ORF">ACFOW6_16045</name>
</gene>
<dbReference type="Proteomes" id="UP001595799">
    <property type="component" value="Unassembled WGS sequence"/>
</dbReference>
<dbReference type="Pfam" id="PF06224">
    <property type="entry name" value="AlkZ-like"/>
    <property type="match status" value="1"/>
</dbReference>
<proteinExistence type="predicted"/>
<sequence length="405" mass="46120">MAGQERLTRLQAQRIALAAQGFAGRKPASRVERRHLLRLLERIGLFQIDSVNVTQRAQYMPAFSRLGAYDTTILDRAQARRPRALFEYWAHEASLLPVEIEPLLRWRMERARQGRGIYSGLATFGRERRAVIDHVLREVERNGPLSAADLDGHRSASGWWEWSEPKRALEWLFWAGLVTTHSRGPNFERLYDLPERVLPPQITARPTPSPADAQRSLMEIAAKAHGVATASDLRDYFRLAPDDAHPRIEELVEEGVLIPVTVKGWPKQAYLHRAAQRPLKVETRALLAPFDPLIWERARTERLFAFHYRIEIYTPADKRVYGYYVFPFLLGERIVARVDLKADRRAGALQVQGAFAERNAPPETAAELFRALTSMASWLGLERVDIREQGDLAPQLKAAAASRTT</sequence>
<dbReference type="RefSeq" id="WP_382423435.1">
    <property type="nucleotide sequence ID" value="NZ_JBHSCW010000010.1"/>
</dbReference>
<dbReference type="PANTHER" id="PTHR30528:SF0">
    <property type="entry name" value="CYTOPLASMIC PROTEIN"/>
    <property type="match status" value="1"/>
</dbReference>
<name>A0ABV8UP59_9PROT</name>
<evidence type="ECO:0000313" key="1">
    <source>
        <dbReference type="EMBL" id="MFC4353061.1"/>
    </source>
</evidence>
<organism evidence="1 2">
    <name type="scientific">Fodinicurvata halophila</name>
    <dbReference type="NCBI Taxonomy" id="1419723"/>
    <lineage>
        <taxon>Bacteria</taxon>
        <taxon>Pseudomonadati</taxon>
        <taxon>Pseudomonadota</taxon>
        <taxon>Alphaproteobacteria</taxon>
        <taxon>Rhodospirillales</taxon>
        <taxon>Rhodovibrionaceae</taxon>
        <taxon>Fodinicurvata</taxon>
    </lineage>
</organism>
<evidence type="ECO:0000313" key="2">
    <source>
        <dbReference type="Proteomes" id="UP001595799"/>
    </source>
</evidence>